<evidence type="ECO:0000256" key="1">
    <source>
        <dbReference type="SAM" id="MobiDB-lite"/>
    </source>
</evidence>
<protein>
    <submittedName>
        <fullName evidence="2">Putative secreted protein</fullName>
    </submittedName>
</protein>
<accession>A0A2M4C8R9</accession>
<dbReference type="EMBL" id="GGFJ01012601">
    <property type="protein sequence ID" value="MBW61742.1"/>
    <property type="molecule type" value="Transcribed_RNA"/>
</dbReference>
<feature type="region of interest" description="Disordered" evidence="1">
    <location>
        <begin position="69"/>
        <end position="99"/>
    </location>
</feature>
<sequence length="99" mass="10563">MRASRCLCASVTVARLYGLSSSVPNPGIHMFQLRSRCSWTSRTSTFGTFRCFASRQAALTVFSTKSSAICSNSSSTSSSSCSVGSISRTSSCRRGLVRS</sequence>
<reference evidence="2" key="1">
    <citation type="submission" date="2018-01" db="EMBL/GenBank/DDBJ databases">
        <title>An insight into the sialome of Amazonian anophelines.</title>
        <authorList>
            <person name="Ribeiro J.M."/>
            <person name="Scarpassa V."/>
            <person name="Calvo E."/>
        </authorList>
    </citation>
    <scope>NUCLEOTIDE SEQUENCE</scope>
    <source>
        <tissue evidence="2">Salivary glands</tissue>
    </source>
</reference>
<proteinExistence type="predicted"/>
<evidence type="ECO:0000313" key="2">
    <source>
        <dbReference type="EMBL" id="MBW61742.1"/>
    </source>
</evidence>
<name>A0A2M4C8R9_9DIPT</name>
<dbReference type="AlphaFoldDB" id="A0A2M4C8R9"/>
<organism evidence="2">
    <name type="scientific">Anopheles marajoara</name>
    <dbReference type="NCBI Taxonomy" id="58244"/>
    <lineage>
        <taxon>Eukaryota</taxon>
        <taxon>Metazoa</taxon>
        <taxon>Ecdysozoa</taxon>
        <taxon>Arthropoda</taxon>
        <taxon>Hexapoda</taxon>
        <taxon>Insecta</taxon>
        <taxon>Pterygota</taxon>
        <taxon>Neoptera</taxon>
        <taxon>Endopterygota</taxon>
        <taxon>Diptera</taxon>
        <taxon>Nematocera</taxon>
        <taxon>Culicoidea</taxon>
        <taxon>Culicidae</taxon>
        <taxon>Anophelinae</taxon>
        <taxon>Anopheles</taxon>
    </lineage>
</organism>
<feature type="compositionally biased region" description="Low complexity" evidence="1">
    <location>
        <begin position="69"/>
        <end position="92"/>
    </location>
</feature>